<dbReference type="AlphaFoldDB" id="A0A820KZI8"/>
<comment type="caution">
    <text evidence="1">The sequence shown here is derived from an EMBL/GenBank/DDBJ whole genome shotgun (WGS) entry which is preliminary data.</text>
</comment>
<gene>
    <name evidence="1" type="ORF">OKA104_LOCUS48655</name>
</gene>
<proteinExistence type="predicted"/>
<organism evidence="1 2">
    <name type="scientific">Adineta steineri</name>
    <dbReference type="NCBI Taxonomy" id="433720"/>
    <lineage>
        <taxon>Eukaryota</taxon>
        <taxon>Metazoa</taxon>
        <taxon>Spiralia</taxon>
        <taxon>Gnathifera</taxon>
        <taxon>Rotifera</taxon>
        <taxon>Eurotatoria</taxon>
        <taxon>Bdelloidea</taxon>
        <taxon>Adinetida</taxon>
        <taxon>Adinetidae</taxon>
        <taxon>Adineta</taxon>
    </lineage>
</organism>
<name>A0A820KZI8_9BILA</name>
<evidence type="ECO:0000313" key="2">
    <source>
        <dbReference type="Proteomes" id="UP000663881"/>
    </source>
</evidence>
<accession>A0A820KZI8</accession>
<protein>
    <submittedName>
        <fullName evidence="1">Uncharacterized protein</fullName>
    </submittedName>
</protein>
<dbReference type="Proteomes" id="UP000663881">
    <property type="component" value="Unassembled WGS sequence"/>
</dbReference>
<feature type="non-terminal residue" evidence="1">
    <location>
        <position position="82"/>
    </location>
</feature>
<reference evidence="1" key="1">
    <citation type="submission" date="2021-02" db="EMBL/GenBank/DDBJ databases">
        <authorList>
            <person name="Nowell W R."/>
        </authorList>
    </citation>
    <scope>NUCLEOTIDE SEQUENCE</scope>
</reference>
<dbReference type="EMBL" id="CAJOAY010021396">
    <property type="protein sequence ID" value="CAF4348156.1"/>
    <property type="molecule type" value="Genomic_DNA"/>
</dbReference>
<sequence length="82" mass="9674">MNRCYVFLLLGKCSLYRDLLITDSIIYCFIPLIDLNNTLRTIDRQQFKFPLTTADIDDIIDLPKPKDIDFINIKSNEEFVTR</sequence>
<evidence type="ECO:0000313" key="1">
    <source>
        <dbReference type="EMBL" id="CAF4348156.1"/>
    </source>
</evidence>